<feature type="transmembrane region" description="Helical" evidence="6">
    <location>
        <begin position="91"/>
        <end position="114"/>
    </location>
</feature>
<name>A0A653CNN6_CALMS</name>
<dbReference type="AlphaFoldDB" id="A0A653CNN6"/>
<accession>A0A653CNN6</accession>
<reference evidence="7 8" key="1">
    <citation type="submission" date="2019-01" db="EMBL/GenBank/DDBJ databases">
        <authorList>
            <person name="Sayadi A."/>
        </authorList>
    </citation>
    <scope>NUCLEOTIDE SEQUENCE [LARGE SCALE GENOMIC DNA]</scope>
</reference>
<dbReference type="Proteomes" id="UP000410492">
    <property type="component" value="Unassembled WGS sequence"/>
</dbReference>
<feature type="transmembrane region" description="Helical" evidence="6">
    <location>
        <begin position="5"/>
        <end position="21"/>
    </location>
</feature>
<protein>
    <submittedName>
        <fullName evidence="7">Uncharacterized protein</fullName>
    </submittedName>
</protein>
<organism evidence="7 8">
    <name type="scientific">Callosobruchus maculatus</name>
    <name type="common">Southern cowpea weevil</name>
    <name type="synonym">Pulse bruchid</name>
    <dbReference type="NCBI Taxonomy" id="64391"/>
    <lineage>
        <taxon>Eukaryota</taxon>
        <taxon>Metazoa</taxon>
        <taxon>Ecdysozoa</taxon>
        <taxon>Arthropoda</taxon>
        <taxon>Hexapoda</taxon>
        <taxon>Insecta</taxon>
        <taxon>Pterygota</taxon>
        <taxon>Neoptera</taxon>
        <taxon>Endopterygota</taxon>
        <taxon>Coleoptera</taxon>
        <taxon>Polyphaga</taxon>
        <taxon>Cucujiformia</taxon>
        <taxon>Chrysomeloidea</taxon>
        <taxon>Chrysomelidae</taxon>
        <taxon>Bruchinae</taxon>
        <taxon>Bruchini</taxon>
        <taxon>Callosobruchus</taxon>
    </lineage>
</organism>
<gene>
    <name evidence="7" type="ORF">CALMAC_LOCUS10615</name>
</gene>
<dbReference type="GO" id="GO:0061630">
    <property type="term" value="F:ubiquitin protein ligase activity"/>
    <property type="evidence" value="ECO:0007669"/>
    <property type="project" value="InterPro"/>
</dbReference>
<dbReference type="GO" id="GO:0016567">
    <property type="term" value="P:protein ubiquitination"/>
    <property type="evidence" value="ECO:0007669"/>
    <property type="project" value="InterPro"/>
</dbReference>
<keyword evidence="8" id="KW-1185">Reference proteome</keyword>
<comment type="similarity">
    <text evidence="2">Belongs to the TMEM129 family.</text>
</comment>
<evidence type="ECO:0000256" key="3">
    <source>
        <dbReference type="ARBA" id="ARBA00022692"/>
    </source>
</evidence>
<evidence type="ECO:0000256" key="2">
    <source>
        <dbReference type="ARBA" id="ARBA00007332"/>
    </source>
</evidence>
<dbReference type="GO" id="GO:0005783">
    <property type="term" value="C:endoplasmic reticulum"/>
    <property type="evidence" value="ECO:0007669"/>
    <property type="project" value="TreeGrafter"/>
</dbReference>
<dbReference type="OrthoDB" id="10055027at2759"/>
<keyword evidence="3 6" id="KW-0812">Transmembrane</keyword>
<evidence type="ECO:0000256" key="5">
    <source>
        <dbReference type="ARBA" id="ARBA00023136"/>
    </source>
</evidence>
<dbReference type="EMBL" id="CAACVG010008375">
    <property type="protein sequence ID" value="VEN49535.1"/>
    <property type="molecule type" value="Genomic_DNA"/>
</dbReference>
<evidence type="ECO:0000313" key="7">
    <source>
        <dbReference type="EMBL" id="VEN49535.1"/>
    </source>
</evidence>
<dbReference type="GO" id="GO:0016020">
    <property type="term" value="C:membrane"/>
    <property type="evidence" value="ECO:0007669"/>
    <property type="project" value="UniProtKB-SubCell"/>
</dbReference>
<comment type="subcellular location">
    <subcellularLocation>
        <location evidence="1">Membrane</location>
        <topology evidence="1">Multi-pass membrane protein</topology>
    </subcellularLocation>
</comment>
<dbReference type="PANTHER" id="PTHR31322">
    <property type="entry name" value="E3 UBIQUITIN-PROTEIN LIGASE TM129"/>
    <property type="match status" value="1"/>
</dbReference>
<sequence length="365" mass="42163">MSTDFIFTIVYFLLCVCLVYPPTEFVSAGLTIPALFSGYLGVEIEDFIQYHIRKSCLYLFIFSLLPLGYIVLYFLLESSNDWLLFGSDYEFWRILTTVSLMLPALAFLQIYFWAKNDFVDHPTIKNIAKFSTAENDWKALKSDIDIEFRRIDKVSIQTSAIIKIVATDNWLMKVTPLSIFLVNQGDATLTVTEAQTYQMSHLNNSNTQYLNIEVKSGVNGVKPFTIRINASDFTYLKDRVSRATVTIMPNVRFHKTIVEQFVDVFKETISENPIYETNQELENCIGCLQAEPTIKLQKLCQDIEEDRCTPCNCKPMWCTDCLGKWFASRQDSQQRDRWLSSKCTCPMCRARFCLLDVCLVRQVED</sequence>
<dbReference type="Pfam" id="PF10272">
    <property type="entry name" value="Tmpp129"/>
    <property type="match status" value="1"/>
</dbReference>
<evidence type="ECO:0000256" key="6">
    <source>
        <dbReference type="SAM" id="Phobius"/>
    </source>
</evidence>
<keyword evidence="4 6" id="KW-1133">Transmembrane helix</keyword>
<dbReference type="PANTHER" id="PTHR31322:SF2">
    <property type="entry name" value="E3 UBIQUITIN-PROTEIN LIGASE TM129"/>
    <property type="match status" value="1"/>
</dbReference>
<proteinExistence type="inferred from homology"/>
<evidence type="ECO:0000256" key="4">
    <source>
        <dbReference type="ARBA" id="ARBA00022989"/>
    </source>
</evidence>
<dbReference type="InterPro" id="IPR018801">
    <property type="entry name" value="TM129"/>
</dbReference>
<feature type="transmembrane region" description="Helical" evidence="6">
    <location>
        <begin position="56"/>
        <end position="76"/>
    </location>
</feature>
<keyword evidence="5 6" id="KW-0472">Membrane</keyword>
<evidence type="ECO:0000256" key="1">
    <source>
        <dbReference type="ARBA" id="ARBA00004141"/>
    </source>
</evidence>
<evidence type="ECO:0000313" key="8">
    <source>
        <dbReference type="Proteomes" id="UP000410492"/>
    </source>
</evidence>